<dbReference type="Proteomes" id="UP001162992">
    <property type="component" value="Chromosome 18"/>
</dbReference>
<protein>
    <submittedName>
        <fullName evidence="1">Uncharacterized protein</fullName>
    </submittedName>
</protein>
<proteinExistence type="predicted"/>
<reference evidence="2" key="1">
    <citation type="journal article" date="2024" name="Proc. Natl. Acad. Sci. U.S.A.">
        <title>Extraordinary preservation of gene collinearity over three hundred million years revealed in homosporous lycophytes.</title>
        <authorList>
            <person name="Li C."/>
            <person name="Wickell D."/>
            <person name="Kuo L.Y."/>
            <person name="Chen X."/>
            <person name="Nie B."/>
            <person name="Liao X."/>
            <person name="Peng D."/>
            <person name="Ji J."/>
            <person name="Jenkins J."/>
            <person name="Williams M."/>
            <person name="Shu S."/>
            <person name="Plott C."/>
            <person name="Barry K."/>
            <person name="Rajasekar S."/>
            <person name="Grimwood J."/>
            <person name="Han X."/>
            <person name="Sun S."/>
            <person name="Hou Z."/>
            <person name="He W."/>
            <person name="Dai G."/>
            <person name="Sun C."/>
            <person name="Schmutz J."/>
            <person name="Leebens-Mack J.H."/>
            <person name="Li F.W."/>
            <person name="Wang L."/>
        </authorList>
    </citation>
    <scope>NUCLEOTIDE SEQUENCE [LARGE SCALE GENOMIC DNA]</scope>
    <source>
        <strain evidence="2">cv. PW_Plant_1</strain>
    </source>
</reference>
<evidence type="ECO:0000313" key="1">
    <source>
        <dbReference type="EMBL" id="KAJ7523259.1"/>
    </source>
</evidence>
<sequence>MGYACISTVVQLALCLLFVSYVGAKDIDFSLVGYSPEHLQSEESLLELFESWIEEHSKFYKGFEEKKNRFEVFKDNLKFIHEVNSNDDVSYWLGLNKFTDMRHEEFKAQYLGFKKDISNLLKSAARNSEFKYEKVEAVPSSVDWRSKGGVTNVKDQGSCGSCWSFSTIAAVEGINYIVTGDLQTLSEQELVDCDTSQNQGCNGGMMDYAFEFIIQNGGIGTEAGYPYKAKQSTCNQDQLNSRVVSIDDYQDVPSNNEDALKKAVAHQPVSVAIEADGRPFQFYKGGVFSGTCGTNLDHGVAIVGYGTDQGKDYWIVRNSWGPTWGEKGYIRMHRNAGVSSGLCGIAMTPSYPIKYGANPSDSAADIPSIFDEL</sequence>
<keyword evidence="2" id="KW-1185">Reference proteome</keyword>
<organism evidence="1 2">
    <name type="scientific">Diphasiastrum complanatum</name>
    <name type="common">Issler's clubmoss</name>
    <name type="synonym">Lycopodium complanatum</name>
    <dbReference type="NCBI Taxonomy" id="34168"/>
    <lineage>
        <taxon>Eukaryota</taxon>
        <taxon>Viridiplantae</taxon>
        <taxon>Streptophyta</taxon>
        <taxon>Embryophyta</taxon>
        <taxon>Tracheophyta</taxon>
        <taxon>Lycopodiopsida</taxon>
        <taxon>Lycopodiales</taxon>
        <taxon>Lycopodiaceae</taxon>
        <taxon>Lycopodioideae</taxon>
        <taxon>Diphasiastrum</taxon>
    </lineage>
</organism>
<gene>
    <name evidence="1" type="ORF">O6H91_18G043800</name>
</gene>
<name>A0ACC2B0H8_DIPCM</name>
<comment type="caution">
    <text evidence="1">The sequence shown here is derived from an EMBL/GenBank/DDBJ whole genome shotgun (WGS) entry which is preliminary data.</text>
</comment>
<dbReference type="EMBL" id="CM055109">
    <property type="protein sequence ID" value="KAJ7523259.1"/>
    <property type="molecule type" value="Genomic_DNA"/>
</dbReference>
<accession>A0ACC2B0H8</accession>
<evidence type="ECO:0000313" key="2">
    <source>
        <dbReference type="Proteomes" id="UP001162992"/>
    </source>
</evidence>